<accession>E1SNC6</accession>
<sequence>MRKGWMGLGLLLLTGCMSVPVATMVKMAGFDRQDFLALEPEALRLKLTLDQNVPVQLAATRLELGAELDNGQQQLFAGSVRQEEYRQFEVDGGWFSREPEPRYQYLLALDEAGEAAIRDFQRVLTEDEVASASLNVRLDLDDQFDQPVQVTVEVKLSEQEGFFTLLDEATFEPERYRD</sequence>
<dbReference type="RefSeq" id="WP_013343931.1">
    <property type="nucleotide sequence ID" value="NC_014541.1"/>
</dbReference>
<evidence type="ECO:0008006" key="3">
    <source>
        <dbReference type="Google" id="ProtNLM"/>
    </source>
</evidence>
<evidence type="ECO:0000313" key="1">
    <source>
        <dbReference type="EMBL" id="ADN74625.1"/>
    </source>
</evidence>
<dbReference type="HOGENOM" id="CLU_1508454_0_0_6"/>
<organism evidence="1 2">
    <name type="scientific">Ferrimonas balearica (strain DSM 9799 / CCM 4581 / KCTC 23876 / PAT)</name>
    <dbReference type="NCBI Taxonomy" id="550540"/>
    <lineage>
        <taxon>Bacteria</taxon>
        <taxon>Pseudomonadati</taxon>
        <taxon>Pseudomonadota</taxon>
        <taxon>Gammaproteobacteria</taxon>
        <taxon>Alteromonadales</taxon>
        <taxon>Ferrimonadaceae</taxon>
        <taxon>Ferrimonas</taxon>
    </lineage>
</organism>
<dbReference type="EMBL" id="CP002209">
    <property type="protein sequence ID" value="ADN74625.1"/>
    <property type="molecule type" value="Genomic_DNA"/>
</dbReference>
<dbReference type="KEGG" id="fbl:Fbal_0411"/>
<dbReference type="Proteomes" id="UP000006683">
    <property type="component" value="Chromosome"/>
</dbReference>
<keyword evidence="2" id="KW-1185">Reference proteome</keyword>
<proteinExistence type="predicted"/>
<protein>
    <recommendedName>
        <fullName evidence="3">Lipoprotein</fullName>
    </recommendedName>
</protein>
<dbReference type="eggNOG" id="ENOG5033K2A">
    <property type="taxonomic scope" value="Bacteria"/>
</dbReference>
<dbReference type="PROSITE" id="PS51257">
    <property type="entry name" value="PROKAR_LIPOPROTEIN"/>
    <property type="match status" value="1"/>
</dbReference>
<evidence type="ECO:0000313" key="2">
    <source>
        <dbReference type="Proteomes" id="UP000006683"/>
    </source>
</evidence>
<name>E1SNC6_FERBD</name>
<dbReference type="AlphaFoldDB" id="E1SNC6"/>
<dbReference type="GeneID" id="67180661"/>
<reference evidence="1 2" key="1">
    <citation type="journal article" date="2010" name="Stand. Genomic Sci.">
        <title>Complete genome sequence of Ferrimonas balearica type strain (PAT).</title>
        <authorList>
            <person name="Nolan M."/>
            <person name="Sikorski J."/>
            <person name="Davenport K."/>
            <person name="Lucas S."/>
            <person name="Glavina Del Rio T."/>
            <person name="Tice H."/>
            <person name="Cheng J."/>
            <person name="Goodwin L."/>
            <person name="Pitluck S."/>
            <person name="Liolios K."/>
            <person name="Ivanova N."/>
            <person name="Mavromatis K."/>
            <person name="Ovchinnikova G."/>
            <person name="Pati A."/>
            <person name="Chen A."/>
            <person name="Palaniappan K."/>
            <person name="Land M."/>
            <person name="Hauser L."/>
            <person name="Chang Y."/>
            <person name="Jeffries C."/>
            <person name="Tapia R."/>
            <person name="Brettin T."/>
            <person name="Detter J."/>
            <person name="Han C."/>
            <person name="Yasawong M."/>
            <person name="Rohde M."/>
            <person name="Tindall B."/>
            <person name="Goker M."/>
            <person name="Woyke T."/>
            <person name="Bristow J."/>
            <person name="Eisen J."/>
            <person name="Markowitz V."/>
            <person name="Hugenholtz P."/>
            <person name="Kyrpides N."/>
            <person name="Klenk H."/>
            <person name="Lapidus A."/>
        </authorList>
    </citation>
    <scope>NUCLEOTIDE SEQUENCE [LARGE SCALE GENOMIC DNA]</scope>
    <source>
        <strain evidence="2">DSM 9799 / CCM 4581 / KCTC 23876 / PAT</strain>
    </source>
</reference>
<dbReference type="OrthoDB" id="6335119at2"/>
<gene>
    <name evidence="1" type="ordered locus">Fbal_0411</name>
</gene>